<proteinExistence type="predicted"/>
<reference evidence="1" key="2">
    <citation type="journal article" date="2015" name="Data Brief">
        <title>Shoot transcriptome of the giant reed, Arundo donax.</title>
        <authorList>
            <person name="Barrero R.A."/>
            <person name="Guerrero F.D."/>
            <person name="Moolhuijzen P."/>
            <person name="Goolsby J.A."/>
            <person name="Tidwell J."/>
            <person name="Bellgard S.E."/>
            <person name="Bellgard M.I."/>
        </authorList>
    </citation>
    <scope>NUCLEOTIDE SEQUENCE</scope>
    <source>
        <tissue evidence="1">Shoot tissue taken approximately 20 cm above the soil surface</tissue>
    </source>
</reference>
<accession>A0A0A9EYK9</accession>
<organism evidence="1">
    <name type="scientific">Arundo donax</name>
    <name type="common">Giant reed</name>
    <name type="synonym">Donax arundinaceus</name>
    <dbReference type="NCBI Taxonomy" id="35708"/>
    <lineage>
        <taxon>Eukaryota</taxon>
        <taxon>Viridiplantae</taxon>
        <taxon>Streptophyta</taxon>
        <taxon>Embryophyta</taxon>
        <taxon>Tracheophyta</taxon>
        <taxon>Spermatophyta</taxon>
        <taxon>Magnoliopsida</taxon>
        <taxon>Liliopsida</taxon>
        <taxon>Poales</taxon>
        <taxon>Poaceae</taxon>
        <taxon>PACMAD clade</taxon>
        <taxon>Arundinoideae</taxon>
        <taxon>Arundineae</taxon>
        <taxon>Arundo</taxon>
    </lineage>
</organism>
<protein>
    <submittedName>
        <fullName evidence="1">Uncharacterized protein</fullName>
    </submittedName>
</protein>
<name>A0A0A9EYK9_ARUDO</name>
<sequence>MRQPGQMLVR</sequence>
<dbReference type="EMBL" id="GBRH01196808">
    <property type="protein sequence ID" value="JAE01088.1"/>
    <property type="molecule type" value="Transcribed_RNA"/>
</dbReference>
<evidence type="ECO:0000313" key="1">
    <source>
        <dbReference type="EMBL" id="JAE01088.1"/>
    </source>
</evidence>
<reference evidence="1" key="1">
    <citation type="submission" date="2014-09" db="EMBL/GenBank/DDBJ databases">
        <authorList>
            <person name="Magalhaes I.L.F."/>
            <person name="Oliveira U."/>
            <person name="Santos F.R."/>
            <person name="Vidigal T.H.D.A."/>
            <person name="Brescovit A.D."/>
            <person name="Santos A.J."/>
        </authorList>
    </citation>
    <scope>NUCLEOTIDE SEQUENCE</scope>
    <source>
        <tissue evidence="1">Shoot tissue taken approximately 20 cm above the soil surface</tissue>
    </source>
</reference>